<protein>
    <recommendedName>
        <fullName evidence="6">Legumain prodomain domain-containing protein</fullName>
    </recommendedName>
</protein>
<keyword evidence="8" id="KW-1185">Reference proteome</keyword>
<keyword evidence="5" id="KW-0788">Thiol protease</keyword>
<dbReference type="PANTHER" id="PTHR12000:SF42">
    <property type="entry name" value="LEGUMAIN"/>
    <property type="match status" value="1"/>
</dbReference>
<evidence type="ECO:0000313" key="7">
    <source>
        <dbReference type="EMBL" id="CAK9272638.1"/>
    </source>
</evidence>
<dbReference type="PIRSF" id="PIRSF019663">
    <property type="entry name" value="Legumain"/>
    <property type="match status" value="1"/>
</dbReference>
<reference evidence="7" key="1">
    <citation type="submission" date="2024-02" db="EMBL/GenBank/DDBJ databases">
        <authorList>
            <consortium name="ELIXIR-Norway"/>
            <consortium name="Elixir Norway"/>
        </authorList>
    </citation>
    <scope>NUCLEOTIDE SEQUENCE</scope>
</reference>
<keyword evidence="3" id="KW-0732">Signal</keyword>
<dbReference type="InterPro" id="IPR001096">
    <property type="entry name" value="Peptidase_C13"/>
</dbReference>
<gene>
    <name evidence="7" type="ORF">CSSPJE1EN1_LOCUS18116</name>
</gene>
<evidence type="ECO:0000313" key="8">
    <source>
        <dbReference type="Proteomes" id="UP001497444"/>
    </source>
</evidence>
<accession>A0ABP0X454</accession>
<dbReference type="Proteomes" id="UP001497444">
    <property type="component" value="Chromosome 5"/>
</dbReference>
<comment type="similarity">
    <text evidence="1">Belongs to the peptidase C13 family.</text>
</comment>
<name>A0ABP0X454_9BRYO</name>
<keyword evidence="2" id="KW-0645">Protease</keyword>
<dbReference type="PRINTS" id="PR00776">
    <property type="entry name" value="HEMOGLOBNASE"/>
</dbReference>
<dbReference type="Gene3D" id="3.40.50.1460">
    <property type="match status" value="1"/>
</dbReference>
<dbReference type="PANTHER" id="PTHR12000">
    <property type="entry name" value="HEMOGLOBINASE FAMILY MEMBER"/>
    <property type="match status" value="1"/>
</dbReference>
<evidence type="ECO:0000256" key="5">
    <source>
        <dbReference type="ARBA" id="ARBA00022807"/>
    </source>
</evidence>
<dbReference type="Pfam" id="PF01650">
    <property type="entry name" value="Peptidase_C13"/>
    <property type="match status" value="1"/>
</dbReference>
<dbReference type="InterPro" id="IPR048501">
    <property type="entry name" value="Legum_prodom"/>
</dbReference>
<feature type="domain" description="Legumain prodomain" evidence="6">
    <location>
        <begin position="385"/>
        <end position="479"/>
    </location>
</feature>
<sequence>MAFNFVNPFYCVSPIKLVISWTLIQITHNLTTGAHCSSEKESKLSGKEEGVRWAILVAGSYGYGNYRHQADVCHAYQVLKKGGMKEENIIVFLYDDIAHHPDNPHPGTMINHPHGPNVYHGVPKDYTGRNVTVSNFIAALLGDKEAIKGGSGKVVNSGPEDHIFIYYSDHGGVGVLGMPTTPHLYAGDFLEALKKKHAAGTFKEMVIYLEACESGSMFEGLSLEDMNIYVTTASNAEESSWATYCPGMVPSAPFEYDTCLGDLYSVAWMEDAEIQNLKKETLRDQYLIVKSRTSNHNTYKAGSHVMQYGDVHMTAEPLELYLGFDPATEDATDPVLPESGRTNTLETRAPEVVVNQRDGDLHYLWHKYWKAREGSTRKAEAGMDLVRTINHRMHLDKSMDLIGKLLFGSENGPSRLSAVRPRGQVSVDDWDCLKNMVRAFESSCGELTQYGMKHMRAFANICNAGIDATKMATTSAEACALSAFGSEVWHPVKTGFSA</sequence>
<evidence type="ECO:0000256" key="1">
    <source>
        <dbReference type="ARBA" id="ARBA00009941"/>
    </source>
</evidence>
<dbReference type="InterPro" id="IPR043577">
    <property type="entry name" value="AE"/>
</dbReference>
<proteinExistence type="inferred from homology"/>
<dbReference type="Pfam" id="PF20985">
    <property type="entry name" value="Legum_prodom"/>
    <property type="match status" value="1"/>
</dbReference>
<evidence type="ECO:0000259" key="6">
    <source>
        <dbReference type="Pfam" id="PF20985"/>
    </source>
</evidence>
<dbReference type="Gene3D" id="1.10.132.130">
    <property type="match status" value="1"/>
</dbReference>
<evidence type="ECO:0000256" key="3">
    <source>
        <dbReference type="ARBA" id="ARBA00022729"/>
    </source>
</evidence>
<organism evidence="7 8">
    <name type="scientific">Sphagnum jensenii</name>
    <dbReference type="NCBI Taxonomy" id="128206"/>
    <lineage>
        <taxon>Eukaryota</taxon>
        <taxon>Viridiplantae</taxon>
        <taxon>Streptophyta</taxon>
        <taxon>Embryophyta</taxon>
        <taxon>Bryophyta</taxon>
        <taxon>Sphagnophytina</taxon>
        <taxon>Sphagnopsida</taxon>
        <taxon>Sphagnales</taxon>
        <taxon>Sphagnaceae</taxon>
        <taxon>Sphagnum</taxon>
    </lineage>
</organism>
<dbReference type="CDD" id="cd21115">
    <property type="entry name" value="legumain_C"/>
    <property type="match status" value="1"/>
</dbReference>
<keyword evidence="4" id="KW-0378">Hydrolase</keyword>
<dbReference type="InterPro" id="IPR046427">
    <property type="entry name" value="Legumain_prodom_sf"/>
</dbReference>
<evidence type="ECO:0000256" key="2">
    <source>
        <dbReference type="ARBA" id="ARBA00022670"/>
    </source>
</evidence>
<dbReference type="EMBL" id="OZ020100">
    <property type="protein sequence ID" value="CAK9272638.1"/>
    <property type="molecule type" value="Genomic_DNA"/>
</dbReference>
<dbReference type="PIRSF" id="PIRSF500139">
    <property type="entry name" value="AE"/>
    <property type="match status" value="1"/>
</dbReference>
<evidence type="ECO:0000256" key="4">
    <source>
        <dbReference type="ARBA" id="ARBA00022801"/>
    </source>
</evidence>